<gene>
    <name evidence="8" type="ORF">JTE90_021430</name>
</gene>
<keyword evidence="4 7" id="KW-0732">Signal</keyword>
<dbReference type="InterPro" id="IPR001563">
    <property type="entry name" value="Peptidase_S10"/>
</dbReference>
<dbReference type="PANTHER" id="PTHR11802:SF472">
    <property type="entry name" value="SERINE CARBOXYPEPTIDASE CPVL-RELATED"/>
    <property type="match status" value="1"/>
</dbReference>
<dbReference type="EC" id="3.4.16.-" evidence="7"/>
<comment type="similarity">
    <text evidence="1 7">Belongs to the peptidase S10 family.</text>
</comment>
<organism evidence="8 9">
    <name type="scientific">Oedothorax gibbosus</name>
    <dbReference type="NCBI Taxonomy" id="931172"/>
    <lineage>
        <taxon>Eukaryota</taxon>
        <taxon>Metazoa</taxon>
        <taxon>Ecdysozoa</taxon>
        <taxon>Arthropoda</taxon>
        <taxon>Chelicerata</taxon>
        <taxon>Arachnida</taxon>
        <taxon>Araneae</taxon>
        <taxon>Araneomorphae</taxon>
        <taxon>Entelegynae</taxon>
        <taxon>Araneoidea</taxon>
        <taxon>Linyphiidae</taxon>
        <taxon>Erigoninae</taxon>
        <taxon>Oedothorax</taxon>
    </lineage>
</organism>
<keyword evidence="5 7" id="KW-0378">Hydrolase</keyword>
<dbReference type="PRINTS" id="PR00724">
    <property type="entry name" value="CRBOXYPTASEC"/>
</dbReference>
<dbReference type="GO" id="GO:0006508">
    <property type="term" value="P:proteolysis"/>
    <property type="evidence" value="ECO:0007669"/>
    <property type="project" value="UniProtKB-KW"/>
</dbReference>
<evidence type="ECO:0000256" key="5">
    <source>
        <dbReference type="ARBA" id="ARBA00022801"/>
    </source>
</evidence>
<dbReference type="SUPFAM" id="SSF53474">
    <property type="entry name" value="alpha/beta-Hydrolases"/>
    <property type="match status" value="1"/>
</dbReference>
<evidence type="ECO:0000256" key="4">
    <source>
        <dbReference type="ARBA" id="ARBA00022729"/>
    </source>
</evidence>
<keyword evidence="3 7" id="KW-0645">Protease</keyword>
<evidence type="ECO:0000256" key="3">
    <source>
        <dbReference type="ARBA" id="ARBA00022670"/>
    </source>
</evidence>
<accession>A0AAV6VZI6</accession>
<dbReference type="Pfam" id="PF00450">
    <property type="entry name" value="Peptidase_S10"/>
    <property type="match status" value="1"/>
</dbReference>
<keyword evidence="9" id="KW-1185">Reference proteome</keyword>
<name>A0AAV6VZI6_9ARAC</name>
<feature type="signal peptide" evidence="7">
    <location>
        <begin position="1"/>
        <end position="28"/>
    </location>
</feature>
<keyword evidence="2 7" id="KW-0121">Carboxypeptidase</keyword>
<dbReference type="InterPro" id="IPR018202">
    <property type="entry name" value="Ser_caboxypep_ser_AS"/>
</dbReference>
<evidence type="ECO:0000313" key="9">
    <source>
        <dbReference type="Proteomes" id="UP000827092"/>
    </source>
</evidence>
<evidence type="ECO:0000256" key="2">
    <source>
        <dbReference type="ARBA" id="ARBA00022645"/>
    </source>
</evidence>
<evidence type="ECO:0000313" key="8">
    <source>
        <dbReference type="EMBL" id="KAG8200966.1"/>
    </source>
</evidence>
<reference evidence="8 9" key="1">
    <citation type="journal article" date="2022" name="Nat. Ecol. Evol.">
        <title>A masculinizing supergene underlies an exaggerated male reproductive morph in a spider.</title>
        <authorList>
            <person name="Hendrickx F."/>
            <person name="De Corte Z."/>
            <person name="Sonet G."/>
            <person name="Van Belleghem S.M."/>
            <person name="Kostlbacher S."/>
            <person name="Vangestel C."/>
        </authorList>
    </citation>
    <scope>NUCLEOTIDE SEQUENCE [LARGE SCALE GENOMIC DNA]</scope>
    <source>
        <strain evidence="8">W744_W776</strain>
    </source>
</reference>
<dbReference type="Proteomes" id="UP000827092">
    <property type="component" value="Unassembled WGS sequence"/>
</dbReference>
<dbReference type="AlphaFoldDB" id="A0AAV6VZI6"/>
<proteinExistence type="inferred from homology"/>
<dbReference type="EMBL" id="JAFNEN010000010">
    <property type="protein sequence ID" value="KAG8200966.1"/>
    <property type="molecule type" value="Genomic_DNA"/>
</dbReference>
<sequence>MKNSPFENGKPLFILLCVVLTKLAGTDGISSHTGKPLFLTPYIENGDIETGRTLSRVGQLPNATSSVTSYSGFITVNKEYNSNTFFWFFPAMNNNISAPIILWLEGGPGTSSLFGMFVINGPYMMHSDMTVGLRNHTWAKEFSVLYVDNPVGAGFSFTDNENGYATGEDQIANDLYTFLQQFFKVYNEYSKNDFYVCGESYGGQYVSHLGYKLHNDGLPAEINFKGICVGNGFYNVRQFINQKEELLYQLGVVDLKQAASMKKIYDDMTNYLDKGEPYLAEKEFEKYFDVLITYSGYDFFYNILFTEDPKEFSYYVDYVRTGKVKKAIHVGHRKYRDSSKAVKHHLKLDLVMSTSTAQIASLANNYKVLIYNGQFDLVCPYVSAERFLLNNVTWKHSDEYRNTERKIWRLKDKNDVAGYVRNYGNLFGILVKNAGHLAPYDQPEAALDLITRFIKDIPYA</sequence>
<comment type="caution">
    <text evidence="8">The sequence shown here is derived from an EMBL/GenBank/DDBJ whole genome shotgun (WGS) entry which is preliminary data.</text>
</comment>
<evidence type="ECO:0000256" key="7">
    <source>
        <dbReference type="RuleBase" id="RU361156"/>
    </source>
</evidence>
<evidence type="ECO:0000256" key="1">
    <source>
        <dbReference type="ARBA" id="ARBA00009431"/>
    </source>
</evidence>
<keyword evidence="6" id="KW-0325">Glycoprotein</keyword>
<dbReference type="InterPro" id="IPR029058">
    <property type="entry name" value="AB_hydrolase_fold"/>
</dbReference>
<protein>
    <recommendedName>
        <fullName evidence="7">Carboxypeptidase</fullName>
        <ecNumber evidence="7">3.4.16.-</ecNumber>
    </recommendedName>
</protein>
<evidence type="ECO:0000256" key="6">
    <source>
        <dbReference type="ARBA" id="ARBA00023180"/>
    </source>
</evidence>
<dbReference type="PROSITE" id="PS00560">
    <property type="entry name" value="CARBOXYPEPT_SER_HIS"/>
    <property type="match status" value="1"/>
</dbReference>
<dbReference type="PROSITE" id="PS00131">
    <property type="entry name" value="CARBOXYPEPT_SER_SER"/>
    <property type="match status" value="1"/>
</dbReference>
<feature type="chain" id="PRO_5043103720" description="Carboxypeptidase" evidence="7">
    <location>
        <begin position="29"/>
        <end position="460"/>
    </location>
</feature>
<dbReference type="GO" id="GO:0004185">
    <property type="term" value="F:serine-type carboxypeptidase activity"/>
    <property type="evidence" value="ECO:0007669"/>
    <property type="project" value="UniProtKB-UniRule"/>
</dbReference>
<dbReference type="Gene3D" id="3.40.50.1820">
    <property type="entry name" value="alpha/beta hydrolase"/>
    <property type="match status" value="1"/>
</dbReference>
<dbReference type="InterPro" id="IPR033124">
    <property type="entry name" value="Ser_caboxypep_his_AS"/>
</dbReference>
<dbReference type="PANTHER" id="PTHR11802">
    <property type="entry name" value="SERINE PROTEASE FAMILY S10 SERINE CARBOXYPEPTIDASE"/>
    <property type="match status" value="1"/>
</dbReference>